<organism evidence="2 3">
    <name type="scientific">Daphnia magna</name>
    <dbReference type="NCBI Taxonomy" id="35525"/>
    <lineage>
        <taxon>Eukaryota</taxon>
        <taxon>Metazoa</taxon>
        <taxon>Ecdysozoa</taxon>
        <taxon>Arthropoda</taxon>
        <taxon>Crustacea</taxon>
        <taxon>Branchiopoda</taxon>
        <taxon>Diplostraca</taxon>
        <taxon>Cladocera</taxon>
        <taxon>Anomopoda</taxon>
        <taxon>Daphniidae</taxon>
        <taxon>Daphnia</taxon>
    </lineage>
</organism>
<feature type="region of interest" description="Disordered" evidence="1">
    <location>
        <begin position="1"/>
        <end position="28"/>
    </location>
</feature>
<name>A0ABR0AE10_9CRUS</name>
<gene>
    <name evidence="2" type="ORF">OUZ56_008735</name>
</gene>
<evidence type="ECO:0000313" key="3">
    <source>
        <dbReference type="Proteomes" id="UP001234178"/>
    </source>
</evidence>
<proteinExistence type="predicted"/>
<dbReference type="Proteomes" id="UP001234178">
    <property type="component" value="Unassembled WGS sequence"/>
</dbReference>
<accession>A0ABR0AE10</accession>
<feature type="compositionally biased region" description="Polar residues" evidence="1">
    <location>
        <begin position="1"/>
        <end position="22"/>
    </location>
</feature>
<sequence>MSSTQQTEANQICSASSGSQPSGDPIARPNLKELLFRTMCPHICCLVLRNRPKMEKTRHYSQTVRSTRRVMTISNPPYNKCYPLFDSTIQASEDLHLN</sequence>
<evidence type="ECO:0000256" key="1">
    <source>
        <dbReference type="SAM" id="MobiDB-lite"/>
    </source>
</evidence>
<reference evidence="2 3" key="1">
    <citation type="journal article" date="2023" name="Nucleic Acids Res.">
        <title>The hologenome of Daphnia magna reveals possible DNA methylation and microbiome-mediated evolution of the host genome.</title>
        <authorList>
            <person name="Chaturvedi A."/>
            <person name="Li X."/>
            <person name="Dhandapani V."/>
            <person name="Marshall H."/>
            <person name="Kissane S."/>
            <person name="Cuenca-Cambronero M."/>
            <person name="Asole G."/>
            <person name="Calvet F."/>
            <person name="Ruiz-Romero M."/>
            <person name="Marangio P."/>
            <person name="Guigo R."/>
            <person name="Rago D."/>
            <person name="Mirbahai L."/>
            <person name="Eastwood N."/>
            <person name="Colbourne J.K."/>
            <person name="Zhou J."/>
            <person name="Mallon E."/>
            <person name="Orsini L."/>
        </authorList>
    </citation>
    <scope>NUCLEOTIDE SEQUENCE [LARGE SCALE GENOMIC DNA]</scope>
    <source>
        <strain evidence="2">LRV0_1</strain>
    </source>
</reference>
<evidence type="ECO:0000313" key="2">
    <source>
        <dbReference type="EMBL" id="KAK4023318.1"/>
    </source>
</evidence>
<keyword evidence="3" id="KW-1185">Reference proteome</keyword>
<dbReference type="EMBL" id="JAOYFB010000037">
    <property type="protein sequence ID" value="KAK4023318.1"/>
    <property type="molecule type" value="Genomic_DNA"/>
</dbReference>
<comment type="caution">
    <text evidence="2">The sequence shown here is derived from an EMBL/GenBank/DDBJ whole genome shotgun (WGS) entry which is preliminary data.</text>
</comment>
<protein>
    <submittedName>
        <fullName evidence="2">Uncharacterized protein</fullName>
    </submittedName>
</protein>